<feature type="transmembrane region" description="Helical" evidence="2">
    <location>
        <begin position="649"/>
        <end position="671"/>
    </location>
</feature>
<feature type="transmembrane region" description="Helical" evidence="2">
    <location>
        <begin position="169"/>
        <end position="187"/>
    </location>
</feature>
<feature type="compositionally biased region" description="Low complexity" evidence="1">
    <location>
        <begin position="478"/>
        <end position="489"/>
    </location>
</feature>
<dbReference type="PANTHER" id="PTHR11360:SF299">
    <property type="entry name" value="GEM-1"/>
    <property type="match status" value="1"/>
</dbReference>
<dbReference type="STRING" id="6265.A0A0B2UIE2"/>
<keyword evidence="2" id="KW-0812">Transmembrane</keyword>
<dbReference type="GO" id="GO:0008028">
    <property type="term" value="F:monocarboxylic acid transmembrane transporter activity"/>
    <property type="evidence" value="ECO:0007669"/>
    <property type="project" value="TreeGrafter"/>
</dbReference>
<accession>A0A0B2UIE2</accession>
<dbReference type="AlphaFoldDB" id="A0A0B2UIE2"/>
<feature type="transmembrane region" description="Helical" evidence="2">
    <location>
        <begin position="724"/>
        <end position="743"/>
    </location>
</feature>
<feature type="transmembrane region" description="Helical" evidence="2">
    <location>
        <begin position="784"/>
        <end position="802"/>
    </location>
</feature>
<dbReference type="InterPro" id="IPR050327">
    <property type="entry name" value="Proton-linked_MCT"/>
</dbReference>
<feature type="compositionally biased region" description="Basic and acidic residues" evidence="1">
    <location>
        <begin position="871"/>
        <end position="881"/>
    </location>
</feature>
<keyword evidence="2" id="KW-1133">Transmembrane helix</keyword>
<dbReference type="EMBL" id="JPKZ01022848">
    <property type="protein sequence ID" value="KHN70836.1"/>
    <property type="molecule type" value="Genomic_DNA"/>
</dbReference>
<dbReference type="OrthoDB" id="410267at2759"/>
<gene>
    <name evidence="3" type="primary">slc16a12</name>
    <name evidence="3" type="ORF">Tcan_17351</name>
</gene>
<evidence type="ECO:0000313" key="4">
    <source>
        <dbReference type="Proteomes" id="UP000031036"/>
    </source>
</evidence>
<dbReference type="Gene3D" id="1.20.1250.20">
    <property type="entry name" value="MFS general substrate transporter like domains"/>
    <property type="match status" value="2"/>
</dbReference>
<keyword evidence="4" id="KW-1185">Reference proteome</keyword>
<evidence type="ECO:0000313" key="3">
    <source>
        <dbReference type="EMBL" id="KHN70836.1"/>
    </source>
</evidence>
<organism evidence="3 4">
    <name type="scientific">Toxocara canis</name>
    <name type="common">Canine roundworm</name>
    <dbReference type="NCBI Taxonomy" id="6265"/>
    <lineage>
        <taxon>Eukaryota</taxon>
        <taxon>Metazoa</taxon>
        <taxon>Ecdysozoa</taxon>
        <taxon>Nematoda</taxon>
        <taxon>Chromadorea</taxon>
        <taxon>Rhabditida</taxon>
        <taxon>Spirurina</taxon>
        <taxon>Ascaridomorpha</taxon>
        <taxon>Ascaridoidea</taxon>
        <taxon>Toxocaridae</taxon>
        <taxon>Toxocara</taxon>
    </lineage>
</organism>
<name>A0A0B2UIE2_TOXCA</name>
<feature type="transmembrane region" description="Helical" evidence="2">
    <location>
        <begin position="137"/>
        <end position="157"/>
    </location>
</feature>
<dbReference type="Proteomes" id="UP000031036">
    <property type="component" value="Unassembled WGS sequence"/>
</dbReference>
<feature type="transmembrane region" description="Helical" evidence="2">
    <location>
        <begin position="814"/>
        <end position="837"/>
    </location>
</feature>
<dbReference type="SUPFAM" id="SSF103473">
    <property type="entry name" value="MFS general substrate transporter"/>
    <property type="match status" value="2"/>
</dbReference>
<sequence>MNEKAKGLGRSKGRPEADISEWVASNTWQLNTSAVQAFRSLRFQPTVINVNVSSPSSEEESESGASSSTQFPEPLDGGMMTFVGGILAAAGSFLSFFAFDIWHFMITFAIVTGVGLSFCYNTAIVAVTYYFQKKRALATGIAVCGSGAGTFVFAPMIELLFNKFGWRVTLLFIGFFLLLLVGCGFMIKDLEWPQDTLEYKKKKFIEKTEKERARNGLRIIGEESSVFNIDVGTDGAEPRRAISLPEISTSARWYLQHMEPTSSIQLVRDAVNELQESVARSKSVGTFLRTVPAVKELMLVPEPELAVQQELAHLDLQVPSNIPTSSSMNRRRVWSNTSHSVGALDVDPNGMSDECGNIINKNFNLSSSTSSESCSTQSNDGDAGSSRFQAVADDRAKETVQAISKPFDIATNSAIRREEPRSCGFVEQQPLLNDERKTRRAVKSSLNTRGLLLPRVQPKDQLGISIISLPGYYAPLSSSTSSESCSTQSNDGDAGSSRFQAVADDRAKETVQAISKPFDIATNSAIRREEPRSCGFVEQQPLLNDERKTRRAVKSSLNTREGIIANAALNMRAVRLSTMLSGVGAAQGRVPASNIMNYPWRNEAFGNGMNRRVPSAPAIFFRRKRKSRTLQIAKMVESLFEWLSVTKSLIIVPAFFTFLVSTFVLYIFFDIPYVNFPEYAVEHLNVTETEASYLVSAIGLMNTISMLLCGFLADWTRTREYIMLLYGVFIMLSGLCVTLAPFANSYLFLMVLCNAYGFFISANYVLASVITVHILCLYDFQTGYGLLCLVEGLGNLIGPALVGFIHDNTGTYETIFLVGGCGTIMSGFLVILIEIYLRVRGDASSESDDNEQVKADSTQQTLVFSRDETSNGLNRLDERNGSEPPSHKLQGKTTAKAIRHWNVFFLGLLQLLYVL</sequence>
<reference evidence="3 4" key="1">
    <citation type="submission" date="2014-11" db="EMBL/GenBank/DDBJ databases">
        <title>Genetic blueprint of the zoonotic pathogen Toxocara canis.</title>
        <authorList>
            <person name="Zhu X.-Q."/>
            <person name="Korhonen P.K."/>
            <person name="Cai H."/>
            <person name="Young N.D."/>
            <person name="Nejsum P."/>
            <person name="von Samson-Himmelstjerna G."/>
            <person name="Boag P.R."/>
            <person name="Tan P."/>
            <person name="Li Q."/>
            <person name="Min J."/>
            <person name="Yang Y."/>
            <person name="Wang X."/>
            <person name="Fang X."/>
            <person name="Hall R.S."/>
            <person name="Hofmann A."/>
            <person name="Sternberg P.W."/>
            <person name="Jex A.R."/>
            <person name="Gasser R.B."/>
        </authorList>
    </citation>
    <scope>NUCLEOTIDE SEQUENCE [LARGE SCALE GENOMIC DNA]</scope>
    <source>
        <strain evidence="3">PN_DK_2014</strain>
    </source>
</reference>
<feature type="region of interest" description="Disordered" evidence="1">
    <location>
        <begin position="478"/>
        <end position="497"/>
    </location>
</feature>
<feature type="transmembrane region" description="Helical" evidence="2">
    <location>
        <begin position="755"/>
        <end position="777"/>
    </location>
</feature>
<feature type="transmembrane region" description="Helical" evidence="2">
    <location>
        <begin position="691"/>
        <end position="712"/>
    </location>
</feature>
<feature type="transmembrane region" description="Helical" evidence="2">
    <location>
        <begin position="897"/>
        <end position="914"/>
    </location>
</feature>
<feature type="transmembrane region" description="Helical" evidence="2">
    <location>
        <begin position="105"/>
        <end position="130"/>
    </location>
</feature>
<dbReference type="InterPro" id="IPR011701">
    <property type="entry name" value="MFS"/>
</dbReference>
<protein>
    <submittedName>
        <fullName evidence="3">Monocarboxylate transporter 12</fullName>
    </submittedName>
</protein>
<evidence type="ECO:0000256" key="2">
    <source>
        <dbReference type="SAM" id="Phobius"/>
    </source>
</evidence>
<proteinExistence type="predicted"/>
<evidence type="ECO:0000256" key="1">
    <source>
        <dbReference type="SAM" id="MobiDB-lite"/>
    </source>
</evidence>
<comment type="caution">
    <text evidence="3">The sequence shown here is derived from an EMBL/GenBank/DDBJ whole genome shotgun (WGS) entry which is preliminary data.</text>
</comment>
<feature type="transmembrane region" description="Helical" evidence="2">
    <location>
        <begin position="79"/>
        <end position="99"/>
    </location>
</feature>
<dbReference type="OMA" id="DCRRMTI"/>
<keyword evidence="2" id="KW-0472">Membrane</keyword>
<dbReference type="PANTHER" id="PTHR11360">
    <property type="entry name" value="MONOCARBOXYLATE TRANSPORTER"/>
    <property type="match status" value="1"/>
</dbReference>
<dbReference type="InterPro" id="IPR036259">
    <property type="entry name" value="MFS_trans_sf"/>
</dbReference>
<feature type="region of interest" description="Disordered" evidence="1">
    <location>
        <begin position="871"/>
        <end position="891"/>
    </location>
</feature>
<dbReference type="Pfam" id="PF07690">
    <property type="entry name" value="MFS_1"/>
    <property type="match status" value="2"/>
</dbReference>